<organism evidence="1 2">
    <name type="scientific">Platanthera zijinensis</name>
    <dbReference type="NCBI Taxonomy" id="2320716"/>
    <lineage>
        <taxon>Eukaryota</taxon>
        <taxon>Viridiplantae</taxon>
        <taxon>Streptophyta</taxon>
        <taxon>Embryophyta</taxon>
        <taxon>Tracheophyta</taxon>
        <taxon>Spermatophyta</taxon>
        <taxon>Magnoliopsida</taxon>
        <taxon>Liliopsida</taxon>
        <taxon>Asparagales</taxon>
        <taxon>Orchidaceae</taxon>
        <taxon>Orchidoideae</taxon>
        <taxon>Orchideae</taxon>
        <taxon>Orchidinae</taxon>
        <taxon>Platanthera</taxon>
    </lineage>
</organism>
<keyword evidence="2" id="KW-1185">Reference proteome</keyword>
<dbReference type="EMBL" id="JBBWWQ010000015">
    <property type="protein sequence ID" value="KAK8928981.1"/>
    <property type="molecule type" value="Genomic_DNA"/>
</dbReference>
<evidence type="ECO:0000313" key="1">
    <source>
        <dbReference type="EMBL" id="KAK8928981.1"/>
    </source>
</evidence>
<dbReference type="AlphaFoldDB" id="A0AAP0B5U6"/>
<gene>
    <name evidence="1" type="ORF">KSP39_PZI017611</name>
</gene>
<dbReference type="Proteomes" id="UP001418222">
    <property type="component" value="Unassembled WGS sequence"/>
</dbReference>
<proteinExistence type="predicted"/>
<comment type="caution">
    <text evidence="1">The sequence shown here is derived from an EMBL/GenBank/DDBJ whole genome shotgun (WGS) entry which is preliminary data.</text>
</comment>
<evidence type="ECO:0000313" key="2">
    <source>
        <dbReference type="Proteomes" id="UP001418222"/>
    </source>
</evidence>
<reference evidence="1 2" key="1">
    <citation type="journal article" date="2022" name="Nat. Plants">
        <title>Genomes of leafy and leafless Platanthera orchids illuminate the evolution of mycoheterotrophy.</title>
        <authorList>
            <person name="Li M.H."/>
            <person name="Liu K.W."/>
            <person name="Li Z."/>
            <person name="Lu H.C."/>
            <person name="Ye Q.L."/>
            <person name="Zhang D."/>
            <person name="Wang J.Y."/>
            <person name="Li Y.F."/>
            <person name="Zhong Z.M."/>
            <person name="Liu X."/>
            <person name="Yu X."/>
            <person name="Liu D.K."/>
            <person name="Tu X.D."/>
            <person name="Liu B."/>
            <person name="Hao Y."/>
            <person name="Liao X.Y."/>
            <person name="Jiang Y.T."/>
            <person name="Sun W.H."/>
            <person name="Chen J."/>
            <person name="Chen Y.Q."/>
            <person name="Ai Y."/>
            <person name="Zhai J.W."/>
            <person name="Wu S.S."/>
            <person name="Zhou Z."/>
            <person name="Hsiao Y.Y."/>
            <person name="Wu W.L."/>
            <person name="Chen Y.Y."/>
            <person name="Lin Y.F."/>
            <person name="Hsu J.L."/>
            <person name="Li C.Y."/>
            <person name="Wang Z.W."/>
            <person name="Zhao X."/>
            <person name="Zhong W.Y."/>
            <person name="Ma X.K."/>
            <person name="Ma L."/>
            <person name="Huang J."/>
            <person name="Chen G.Z."/>
            <person name="Huang M.Z."/>
            <person name="Huang L."/>
            <person name="Peng D.H."/>
            <person name="Luo Y.B."/>
            <person name="Zou S.Q."/>
            <person name="Chen S.P."/>
            <person name="Lan S."/>
            <person name="Tsai W.C."/>
            <person name="Van de Peer Y."/>
            <person name="Liu Z.J."/>
        </authorList>
    </citation>
    <scope>NUCLEOTIDE SEQUENCE [LARGE SCALE GENOMIC DNA]</scope>
    <source>
        <strain evidence="1">Lor287</strain>
    </source>
</reference>
<accession>A0AAP0B5U6</accession>
<name>A0AAP0B5U6_9ASPA</name>
<dbReference type="PANTHER" id="PTHR33156">
    <property type="entry name" value="OS02G0230000 PROTEIN"/>
    <property type="match status" value="1"/>
</dbReference>
<sequence>MASACRSVAMAALRSSSAGSKFLLPKISPSRSAVPSFSRPLAYVLGTMESLRPLHSAIASARLISNIAIDSSCWSLLSRDFSGSGAAQILEEGVEGLKGFGWAGEDVQV</sequence>
<protein>
    <submittedName>
        <fullName evidence="1">Uncharacterized protein</fullName>
    </submittedName>
</protein>
<dbReference type="InterPro" id="IPR043459">
    <property type="entry name" value="NFD6/NOXY2-like"/>
</dbReference>
<dbReference type="PANTHER" id="PTHR33156:SF37">
    <property type="entry name" value="PROTEIN NUCLEAR FUSION DEFECTIVE 6, CHLOROPLASTIC_MITOCHONDRIAL"/>
    <property type="match status" value="1"/>
</dbReference>